<organism evidence="10 11">
    <name type="scientific">Neofusicoccum ribis</name>
    <dbReference type="NCBI Taxonomy" id="45134"/>
    <lineage>
        <taxon>Eukaryota</taxon>
        <taxon>Fungi</taxon>
        <taxon>Dikarya</taxon>
        <taxon>Ascomycota</taxon>
        <taxon>Pezizomycotina</taxon>
        <taxon>Dothideomycetes</taxon>
        <taxon>Dothideomycetes incertae sedis</taxon>
        <taxon>Botryosphaeriales</taxon>
        <taxon>Botryosphaeriaceae</taxon>
        <taxon>Neofusicoccum</taxon>
    </lineage>
</organism>
<dbReference type="InterPro" id="IPR000172">
    <property type="entry name" value="GMC_OxRdtase_N"/>
</dbReference>
<keyword evidence="3 6" id="KW-0285">Flavoprotein</keyword>
<comment type="cofactor">
    <cofactor evidence="1">
        <name>FAD</name>
        <dbReference type="ChEBI" id="CHEBI:57692"/>
    </cofactor>
</comment>
<dbReference type="Gene3D" id="3.30.560.10">
    <property type="entry name" value="Glucose Oxidase, domain 3"/>
    <property type="match status" value="1"/>
</dbReference>
<reference evidence="10 11" key="1">
    <citation type="submission" date="2024-02" db="EMBL/GenBank/DDBJ databases">
        <title>De novo assembly and annotation of 12 fungi associated with fruit tree decline syndrome in Ontario, Canada.</title>
        <authorList>
            <person name="Sulman M."/>
            <person name="Ellouze W."/>
            <person name="Ilyukhin E."/>
        </authorList>
    </citation>
    <scope>NUCLEOTIDE SEQUENCE [LARGE SCALE GENOMIC DNA]</scope>
    <source>
        <strain evidence="10 11">M1-105</strain>
    </source>
</reference>
<dbReference type="Proteomes" id="UP001521116">
    <property type="component" value="Unassembled WGS sequence"/>
</dbReference>
<evidence type="ECO:0000256" key="2">
    <source>
        <dbReference type="ARBA" id="ARBA00010790"/>
    </source>
</evidence>
<evidence type="ECO:0000313" key="10">
    <source>
        <dbReference type="EMBL" id="KAL1614445.1"/>
    </source>
</evidence>
<evidence type="ECO:0000256" key="1">
    <source>
        <dbReference type="ARBA" id="ARBA00001974"/>
    </source>
</evidence>
<dbReference type="InterPro" id="IPR027424">
    <property type="entry name" value="Glucose_Oxidase_domain_2"/>
</dbReference>
<evidence type="ECO:0000256" key="7">
    <source>
        <dbReference type="SAM" id="SignalP"/>
    </source>
</evidence>
<evidence type="ECO:0000256" key="5">
    <source>
        <dbReference type="ARBA" id="ARBA00023002"/>
    </source>
</evidence>
<keyword evidence="11" id="KW-1185">Reference proteome</keyword>
<feature type="chain" id="PRO_5045752571" description="Glucose-methanol-choline oxidoreductase N-terminal domain-containing protein" evidence="7">
    <location>
        <begin position="18"/>
        <end position="598"/>
    </location>
</feature>
<accession>A0ABR3S9Q9</accession>
<comment type="caution">
    <text evidence="10">The sequence shown here is derived from an EMBL/GenBank/DDBJ whole genome shotgun (WGS) entry which is preliminary data.</text>
</comment>
<keyword evidence="7" id="KW-0732">Signal</keyword>
<dbReference type="SUPFAM" id="SSF51905">
    <property type="entry name" value="FAD/NAD(P)-binding domain"/>
    <property type="match status" value="1"/>
</dbReference>
<gene>
    <name evidence="10" type="ORF">SLS56_012097</name>
</gene>
<dbReference type="PROSITE" id="PS00623">
    <property type="entry name" value="GMC_OXRED_1"/>
    <property type="match status" value="1"/>
</dbReference>
<dbReference type="Gene3D" id="3.50.50.60">
    <property type="entry name" value="FAD/NAD(P)-binding domain"/>
    <property type="match status" value="1"/>
</dbReference>
<evidence type="ECO:0000256" key="3">
    <source>
        <dbReference type="ARBA" id="ARBA00022630"/>
    </source>
</evidence>
<dbReference type="InterPro" id="IPR036188">
    <property type="entry name" value="FAD/NAD-bd_sf"/>
</dbReference>
<dbReference type="PIRSF" id="PIRSF000137">
    <property type="entry name" value="Alcohol_oxidase"/>
    <property type="match status" value="1"/>
</dbReference>
<dbReference type="EMBL" id="JAJVDC020000388">
    <property type="protein sequence ID" value="KAL1614445.1"/>
    <property type="molecule type" value="Genomic_DNA"/>
</dbReference>
<evidence type="ECO:0000259" key="9">
    <source>
        <dbReference type="PROSITE" id="PS00624"/>
    </source>
</evidence>
<dbReference type="Pfam" id="PF05199">
    <property type="entry name" value="GMC_oxred_C"/>
    <property type="match status" value="1"/>
</dbReference>
<dbReference type="Gene3D" id="4.10.450.10">
    <property type="entry name" value="Glucose Oxidase, domain 2"/>
    <property type="match status" value="1"/>
</dbReference>
<dbReference type="SUPFAM" id="SSF54373">
    <property type="entry name" value="FAD-linked reductases, C-terminal domain"/>
    <property type="match status" value="1"/>
</dbReference>
<feature type="domain" description="Glucose-methanol-choline oxidoreductase N-terminal" evidence="9">
    <location>
        <begin position="298"/>
        <end position="312"/>
    </location>
</feature>
<dbReference type="InterPro" id="IPR007867">
    <property type="entry name" value="GMC_OxRtase_C"/>
</dbReference>
<sequence>MTNYFATLSLLTASAVALPTTAEDRFDYVIVGGGTSGLVVAHRLSELADITVAVIEAGDSVYDNPNVTNVDGFGLALGTQIDWAYESAPQTYANGKSQKLRAAKALGGSSTINGMYYARAQNVQVNSWGALGNEGWSWEELLPYYKKSEHIQPPTSEQQAVGITYLPEFHGTDGPLAVGWKVDMMNKTITDIINKTHEAIGVSYNPDLAHGDMVGWAFGEHTQDNQLNVREDAARAYYWPFTDRQNYHLFVNTEAQKLVWDKTASGADAKASGVLVTDSKTGESRTIYANKEVILSAGAVRTPVLLELSGVGNPSILKAAGIDVKIDLPTVGENLQDQALNSFDGESSKTLTGRSSYVAYPNYEQVFGDDAATVAEELKSNLQAYAQATSESTNGVVTTAQLEKFFQIQYDHIFADKIPVGEALLLPADSSFSNSYWGLLPFARGSVHVTGTTGEYPAKLDPNYFMLDFDTKLQVAMTKYMRKYYNTAPLGELFAAETTPGLEAVPAEAGDETWTKWVHENCKRYRNFFDILILTLSHTAQTSIPELGGVVDSHLRLYGASNVRVVDAGVIPLQICGHLVGTLYAIAEKASDLINADV</sequence>
<proteinExistence type="inferred from homology"/>
<feature type="domain" description="Glucose-methanol-choline oxidoreductase N-terminal" evidence="8">
    <location>
        <begin position="103"/>
        <end position="126"/>
    </location>
</feature>
<evidence type="ECO:0000256" key="4">
    <source>
        <dbReference type="ARBA" id="ARBA00022827"/>
    </source>
</evidence>
<dbReference type="Pfam" id="PF00732">
    <property type="entry name" value="GMC_oxred_N"/>
    <property type="match status" value="1"/>
</dbReference>
<comment type="similarity">
    <text evidence="2 6">Belongs to the GMC oxidoreductase family.</text>
</comment>
<dbReference type="PANTHER" id="PTHR11552">
    <property type="entry name" value="GLUCOSE-METHANOL-CHOLINE GMC OXIDOREDUCTASE"/>
    <property type="match status" value="1"/>
</dbReference>
<feature type="signal peptide" evidence="7">
    <location>
        <begin position="1"/>
        <end position="17"/>
    </location>
</feature>
<protein>
    <recommendedName>
        <fullName evidence="8 9">Glucose-methanol-choline oxidoreductase N-terminal domain-containing protein</fullName>
    </recommendedName>
</protein>
<keyword evidence="4 6" id="KW-0274">FAD</keyword>
<keyword evidence="5" id="KW-0560">Oxidoreductase</keyword>
<name>A0ABR3S9Q9_9PEZI</name>
<dbReference type="PROSITE" id="PS00624">
    <property type="entry name" value="GMC_OXRED_2"/>
    <property type="match status" value="1"/>
</dbReference>
<evidence type="ECO:0000256" key="6">
    <source>
        <dbReference type="RuleBase" id="RU003968"/>
    </source>
</evidence>
<evidence type="ECO:0000313" key="11">
    <source>
        <dbReference type="Proteomes" id="UP001521116"/>
    </source>
</evidence>
<dbReference type="PANTHER" id="PTHR11552:SF201">
    <property type="entry name" value="GLUCOSE-METHANOL-CHOLINE OXIDOREDUCTASE N-TERMINAL DOMAIN-CONTAINING PROTEIN"/>
    <property type="match status" value="1"/>
</dbReference>
<dbReference type="InterPro" id="IPR012132">
    <property type="entry name" value="GMC_OxRdtase"/>
</dbReference>
<evidence type="ECO:0000259" key="8">
    <source>
        <dbReference type="PROSITE" id="PS00623"/>
    </source>
</evidence>